<dbReference type="InterPro" id="IPR005122">
    <property type="entry name" value="Uracil-DNA_glycosylase-like"/>
</dbReference>
<dbReference type="STRING" id="626523.GCWU000342_00692"/>
<name>C4G9N7_9FIRM</name>
<evidence type="ECO:0000259" key="2">
    <source>
        <dbReference type="Pfam" id="PF03167"/>
    </source>
</evidence>
<organism evidence="3 4">
    <name type="scientific">Shuttleworthella satelles DSM 14600</name>
    <dbReference type="NCBI Taxonomy" id="626523"/>
    <lineage>
        <taxon>Bacteria</taxon>
        <taxon>Bacillati</taxon>
        <taxon>Bacillota</taxon>
        <taxon>Clostridia</taxon>
        <taxon>Lachnospirales</taxon>
        <taxon>Lachnospiraceae</taxon>
        <taxon>Shuttleworthella</taxon>
    </lineage>
</organism>
<keyword evidence="4" id="KW-1185">Reference proteome</keyword>
<dbReference type="eggNOG" id="COG3663">
    <property type="taxonomic scope" value="Bacteria"/>
</dbReference>
<evidence type="ECO:0000256" key="1">
    <source>
        <dbReference type="SAM" id="MobiDB-lite"/>
    </source>
</evidence>
<evidence type="ECO:0000313" key="3">
    <source>
        <dbReference type="EMBL" id="EEP29335.1"/>
    </source>
</evidence>
<feature type="region of interest" description="Disordered" evidence="1">
    <location>
        <begin position="62"/>
        <end position="86"/>
    </location>
</feature>
<evidence type="ECO:0000313" key="4">
    <source>
        <dbReference type="Proteomes" id="UP000003494"/>
    </source>
</evidence>
<reference evidence="3" key="1">
    <citation type="submission" date="2009-04" db="EMBL/GenBank/DDBJ databases">
        <authorList>
            <person name="Weinstock G."/>
            <person name="Sodergren E."/>
            <person name="Clifton S."/>
            <person name="Fulton L."/>
            <person name="Fulton B."/>
            <person name="Courtney L."/>
            <person name="Fronick C."/>
            <person name="Harrison M."/>
            <person name="Strong C."/>
            <person name="Farmer C."/>
            <person name="Delahaunty K."/>
            <person name="Markovic C."/>
            <person name="Hall O."/>
            <person name="Minx P."/>
            <person name="Tomlinson C."/>
            <person name="Mitreva M."/>
            <person name="Nelson J."/>
            <person name="Hou S."/>
            <person name="Wollam A."/>
            <person name="Pepin K.H."/>
            <person name="Johnson M."/>
            <person name="Bhonagiri V."/>
            <person name="Nash W.E."/>
            <person name="Warren W."/>
            <person name="Chinwalla A."/>
            <person name="Mardis E.R."/>
            <person name="Wilson R.K."/>
        </authorList>
    </citation>
    <scope>NUCLEOTIDE SEQUENCE [LARGE SCALE GENOMIC DNA]</scope>
    <source>
        <strain evidence="3">DSM 14600</strain>
    </source>
</reference>
<sequence length="255" mass="28864">MEYSHVTHEDFGPEYDEKSRILILGSVPSVKSRELAFYYGHPQNRFWRVLYLLKKRGCLETQTSSEQGKETEQRAEDTGNEDTGKKVKAGVKMAEGARERDKGAGKKAEVATAPPVSWARSADQEASLRETFPDFPWSREEKRHFLHINRIAAWDTISECDIKGSSDASIKNVIPSDIPMLLAACPIRVILCNGASSYRYFQKYLTSLLDDFYRERPGSRRVPVRQVPSTSPANAAWSLEDLTGAWEQAIVESFR</sequence>
<feature type="compositionally biased region" description="Basic and acidic residues" evidence="1">
    <location>
        <begin position="95"/>
        <end position="109"/>
    </location>
</feature>
<dbReference type="AlphaFoldDB" id="C4G9N7"/>
<dbReference type="Proteomes" id="UP000003494">
    <property type="component" value="Unassembled WGS sequence"/>
</dbReference>
<dbReference type="Pfam" id="PF03167">
    <property type="entry name" value="UDG"/>
    <property type="match status" value="1"/>
</dbReference>
<feature type="compositionally biased region" description="Basic and acidic residues" evidence="1">
    <location>
        <begin position="67"/>
        <end position="85"/>
    </location>
</feature>
<dbReference type="InterPro" id="IPR036895">
    <property type="entry name" value="Uracil-DNA_glycosylase-like_sf"/>
</dbReference>
<feature type="region of interest" description="Disordered" evidence="1">
    <location>
        <begin position="91"/>
        <end position="110"/>
    </location>
</feature>
<dbReference type="EMBL" id="ACIP02000001">
    <property type="protein sequence ID" value="EEP29335.1"/>
    <property type="molecule type" value="Genomic_DNA"/>
</dbReference>
<protein>
    <recommendedName>
        <fullName evidence="2">Uracil-DNA glycosylase-like domain-containing protein</fullName>
    </recommendedName>
</protein>
<dbReference type="HOGENOM" id="CLU_094865_1_0_9"/>
<feature type="domain" description="Uracil-DNA glycosylase-like" evidence="2">
    <location>
        <begin position="14"/>
        <end position="246"/>
    </location>
</feature>
<dbReference type="Gene3D" id="3.40.470.10">
    <property type="entry name" value="Uracil-DNA glycosylase-like domain"/>
    <property type="match status" value="1"/>
</dbReference>
<proteinExistence type="predicted"/>
<dbReference type="CDD" id="cd10032">
    <property type="entry name" value="UDG-F6_HDG"/>
    <property type="match status" value="1"/>
</dbReference>
<comment type="caution">
    <text evidence="3">The sequence shown here is derived from an EMBL/GenBank/DDBJ whole genome shotgun (WGS) entry which is preliminary data.</text>
</comment>
<dbReference type="RefSeq" id="WP_006905722.1">
    <property type="nucleotide sequence ID" value="NZ_GG665866.1"/>
</dbReference>
<dbReference type="SUPFAM" id="SSF52141">
    <property type="entry name" value="Uracil-DNA glycosylase-like"/>
    <property type="match status" value="2"/>
</dbReference>
<accession>C4G9N7</accession>
<gene>
    <name evidence="3" type="ORF">GCWU000342_00692</name>
</gene>